<reference evidence="1" key="1">
    <citation type="submission" date="2022-07" db="EMBL/GenBank/DDBJ databases">
        <title>Fungi with potential for degradation of polypropylene.</title>
        <authorList>
            <person name="Gostincar C."/>
        </authorList>
    </citation>
    <scope>NUCLEOTIDE SEQUENCE</scope>
    <source>
        <strain evidence="1">EXF-13287</strain>
    </source>
</reference>
<dbReference type="EMBL" id="JANBVN010000331">
    <property type="protein sequence ID" value="KAJ9129518.1"/>
    <property type="molecule type" value="Genomic_DNA"/>
</dbReference>
<name>A0AA38VFR0_9PEZI</name>
<keyword evidence="2" id="KW-1185">Reference proteome</keyword>
<protein>
    <submittedName>
        <fullName evidence="1">Uncharacterized protein</fullName>
    </submittedName>
</protein>
<dbReference type="Proteomes" id="UP001174691">
    <property type="component" value="Unassembled WGS sequence"/>
</dbReference>
<sequence>MAEVAAQASGGASSAPNLKTLLLLQNARESKSIYVDASSPSTDGRKRIKLDPALAAADPDLDKTALSLRLHAEYKDVLTLPEVIASKLPAAGPPRRRPEHSEAPAPEASLRWLFVNWAG</sequence>
<comment type="caution">
    <text evidence="1">The sequence shown here is derived from an EMBL/GenBank/DDBJ whole genome shotgun (WGS) entry which is preliminary data.</text>
</comment>
<accession>A0AA38VFR0</accession>
<organism evidence="1 2">
    <name type="scientific">Coniochaeta hoffmannii</name>
    <dbReference type="NCBI Taxonomy" id="91930"/>
    <lineage>
        <taxon>Eukaryota</taxon>
        <taxon>Fungi</taxon>
        <taxon>Dikarya</taxon>
        <taxon>Ascomycota</taxon>
        <taxon>Pezizomycotina</taxon>
        <taxon>Sordariomycetes</taxon>
        <taxon>Sordariomycetidae</taxon>
        <taxon>Coniochaetales</taxon>
        <taxon>Coniochaetaceae</taxon>
        <taxon>Coniochaeta</taxon>
    </lineage>
</organism>
<gene>
    <name evidence="1" type="ORF">NKR19_g10332</name>
</gene>
<evidence type="ECO:0000313" key="2">
    <source>
        <dbReference type="Proteomes" id="UP001174691"/>
    </source>
</evidence>
<dbReference type="AlphaFoldDB" id="A0AA38VFR0"/>
<proteinExistence type="predicted"/>
<evidence type="ECO:0000313" key="1">
    <source>
        <dbReference type="EMBL" id="KAJ9129518.1"/>
    </source>
</evidence>